<feature type="domain" description="Glucose-methanol-choline oxidoreductase N-terminal" evidence="7">
    <location>
        <begin position="118"/>
        <end position="141"/>
    </location>
</feature>
<dbReference type="InterPro" id="IPR007867">
    <property type="entry name" value="GMC_OxRtase_C"/>
</dbReference>
<evidence type="ECO:0000256" key="2">
    <source>
        <dbReference type="ARBA" id="ARBA00010790"/>
    </source>
</evidence>
<dbReference type="InterPro" id="IPR012132">
    <property type="entry name" value="GMC_OxRdtase"/>
</dbReference>
<evidence type="ECO:0000313" key="10">
    <source>
        <dbReference type="RefSeq" id="XP_055888117.1"/>
    </source>
</evidence>
<evidence type="ECO:0000259" key="7">
    <source>
        <dbReference type="PROSITE" id="PS00623"/>
    </source>
</evidence>
<feature type="chain" id="PRO_5040807276" evidence="6">
    <location>
        <begin position="27"/>
        <end position="1237"/>
    </location>
</feature>
<dbReference type="Gene3D" id="3.30.560.10">
    <property type="entry name" value="Glucose Oxidase, domain 3"/>
    <property type="match status" value="2"/>
</dbReference>
<keyword evidence="6" id="KW-0732">Signal</keyword>
<dbReference type="InterPro" id="IPR000172">
    <property type="entry name" value="GMC_OxRdtase_N"/>
</dbReference>
<organism evidence="9 10">
    <name type="scientific">Biomphalaria glabrata</name>
    <name type="common">Bloodfluke planorb</name>
    <name type="synonym">Freshwater snail</name>
    <dbReference type="NCBI Taxonomy" id="6526"/>
    <lineage>
        <taxon>Eukaryota</taxon>
        <taxon>Metazoa</taxon>
        <taxon>Spiralia</taxon>
        <taxon>Lophotrochozoa</taxon>
        <taxon>Mollusca</taxon>
        <taxon>Gastropoda</taxon>
        <taxon>Heterobranchia</taxon>
        <taxon>Euthyneura</taxon>
        <taxon>Panpulmonata</taxon>
        <taxon>Hygrophila</taxon>
        <taxon>Lymnaeoidea</taxon>
        <taxon>Planorbidae</taxon>
        <taxon>Biomphalaria</taxon>
    </lineage>
</organism>
<dbReference type="OrthoDB" id="269227at2759"/>
<evidence type="ECO:0000256" key="1">
    <source>
        <dbReference type="ARBA" id="ARBA00001974"/>
    </source>
</evidence>
<proteinExistence type="inferred from homology"/>
<feature type="domain" description="Glucose-methanol-choline oxidoreductase N-terminal" evidence="7">
    <location>
        <begin position="754"/>
        <end position="777"/>
    </location>
</feature>
<dbReference type="PANTHER" id="PTHR11552:SF147">
    <property type="entry name" value="CHOLINE DEHYDROGENASE, MITOCHONDRIAL"/>
    <property type="match status" value="1"/>
</dbReference>
<dbReference type="AlphaFoldDB" id="A0A9W3ALD9"/>
<keyword evidence="9" id="KW-1185">Reference proteome</keyword>
<dbReference type="Gene3D" id="3.50.50.60">
    <property type="entry name" value="FAD/NAD(P)-binding domain"/>
    <property type="match status" value="2"/>
</dbReference>
<protein>
    <submittedName>
        <fullName evidence="10">Uncharacterized protein LOC106051715</fullName>
    </submittedName>
</protein>
<dbReference type="PROSITE" id="PS00623">
    <property type="entry name" value="GMC_OXRED_1"/>
    <property type="match status" value="2"/>
</dbReference>
<dbReference type="RefSeq" id="XP_055888117.1">
    <property type="nucleotide sequence ID" value="XM_056032142.1"/>
</dbReference>
<dbReference type="Proteomes" id="UP001165740">
    <property type="component" value="Chromosome 6"/>
</dbReference>
<name>A0A9W3ALD9_BIOGL</name>
<dbReference type="GO" id="GO:0016614">
    <property type="term" value="F:oxidoreductase activity, acting on CH-OH group of donors"/>
    <property type="evidence" value="ECO:0007669"/>
    <property type="project" value="InterPro"/>
</dbReference>
<comment type="similarity">
    <text evidence="2 5">Belongs to the GMC oxidoreductase family.</text>
</comment>
<dbReference type="GO" id="GO:0050660">
    <property type="term" value="F:flavin adenine dinucleotide binding"/>
    <property type="evidence" value="ECO:0007669"/>
    <property type="project" value="InterPro"/>
</dbReference>
<feature type="domain" description="Glucose-methanol-choline oxidoreductase N-terminal" evidence="8">
    <location>
        <begin position="293"/>
        <end position="307"/>
    </location>
</feature>
<evidence type="ECO:0000256" key="5">
    <source>
        <dbReference type="RuleBase" id="RU003968"/>
    </source>
</evidence>
<evidence type="ECO:0000313" key="9">
    <source>
        <dbReference type="Proteomes" id="UP001165740"/>
    </source>
</evidence>
<feature type="signal peptide" evidence="6">
    <location>
        <begin position="1"/>
        <end position="26"/>
    </location>
</feature>
<sequence length="1237" mass="138581">MSYLPVLIAIAVAVLVKVLYLDQGSSIRLTEKFNQTYDYIVVGAGSAGCVVANRLSEDPQVTVLLLEAGEDDWEKESIKIPGLAATTWRTNMDWGYYTEPQPGLMKGFKFKSSYWPRGKVLGGTSSINGMQYVRASRHDYDRWAKYTNSEGWDYHHVLPYFKKLEDTQIEGIQNSVFRGQGGPVPVNKIKSQPVVQKIIEAAQKTGYPLNEDYNGKTLEGVAHSQVNAKDDERWSSSRSYIHPILNRPNLHVAVNSLVQKIVLKDKKAVGVEVIKDNRKFTIGVRREVILSAGAIGSPQILMLSGVGPKKHLEELKIPVVADLPVGENLQDHVSFDISITIREPLTIPYNILEKWQWTYLQYKIFGTGFLTSAYQLEVLAFKSTTPETKKKDWPDLELHFLTFLPRPDLDGYGYSDEVKADIAGRSSSVYGIRCLPTLLRPESRGRLTLKSSDPFDYPAIFANYLFEPEDVALLIRGIEECKKIVSSEPLKDIGAELTEKTPAKSCAHLKYESDQYWECLLKLRPLTTYHPVGTCKMGPKDDPTAVVDPELRVKGVSGLRVVDASIMPWIVSGNTNVPVIMIAEKASDLILGRKPLDPITSIYTHIRTYWHTHTHTSSIYMCCCPLITPSSFKKKKMAYLPVFLVLVVAVLVKVFFLDQRNSLQLTERFNQTYDYIVVGAGSAGCVVANRLSEDPQVTVLLLEAGEDDWEKESIKIPGLAATTWRTNLDWGYYTEQQPGLMKGFKQGSSYWPRGRALGGTSSINGMQYVRASRHDYDRWAKYTNSEGWDYHHVLPYFKKLEDTQIEGIQNSVYRGKGGPIPVNRIKSQPLAQTIVEAAQKVGYPLNEDHNGQTMEGVAHSQVNAKDDERWSSSRSYIHPILNRPNLHVAVNSLVQKIVLKDKKAVGVEVIKDNRKFTIGVRREVILSAGAIGSPQILMLSGVGPKKHLEELKIPVVSDLPVGDNLQDHLFFDLGVTIREPISSPFNSLKSWSTYLKYKILGTGFLTSAYQVEVLAFKSTTPETQKIDWPDLEIHFFTFLPHPEDDGFGYTDEVKVDMGQRNSSVYGFRCLPSLLRPESRGRLTLKSSDPFDPPAIVANYLEKPEDVQLLIRGIEECKKIVSSEPLKDIGAELTEKTPAKSCAHLKYESDQYWECLLKLRPLTIYHPVGTCKMGPKDDPTSVVDPELRVKGVSGLRVVDASIMPWIVSGNTNVPAIMIAEKASDLILGRKPLDPITNI</sequence>
<keyword evidence="3 5" id="KW-0285">Flavoprotein</keyword>
<feature type="domain" description="Glucose-methanol-choline oxidoreductase N-terminal" evidence="8">
    <location>
        <begin position="929"/>
        <end position="943"/>
    </location>
</feature>
<dbReference type="Pfam" id="PF05199">
    <property type="entry name" value="GMC_oxred_C"/>
    <property type="match status" value="2"/>
</dbReference>
<comment type="cofactor">
    <cofactor evidence="1">
        <name>FAD</name>
        <dbReference type="ChEBI" id="CHEBI:57692"/>
    </cofactor>
</comment>
<dbReference type="SUPFAM" id="SSF51905">
    <property type="entry name" value="FAD/NAD(P)-binding domain"/>
    <property type="match status" value="2"/>
</dbReference>
<dbReference type="SUPFAM" id="SSF54373">
    <property type="entry name" value="FAD-linked reductases, C-terminal domain"/>
    <property type="match status" value="2"/>
</dbReference>
<evidence type="ECO:0000256" key="6">
    <source>
        <dbReference type="SAM" id="SignalP"/>
    </source>
</evidence>
<evidence type="ECO:0000256" key="4">
    <source>
        <dbReference type="ARBA" id="ARBA00022827"/>
    </source>
</evidence>
<dbReference type="OMA" id="SEYWECA"/>
<dbReference type="GeneID" id="106051715"/>
<dbReference type="PANTHER" id="PTHR11552">
    <property type="entry name" value="GLUCOSE-METHANOL-CHOLINE GMC OXIDOREDUCTASE"/>
    <property type="match status" value="1"/>
</dbReference>
<evidence type="ECO:0000259" key="8">
    <source>
        <dbReference type="PROSITE" id="PS00624"/>
    </source>
</evidence>
<accession>A0A9W3ALD9</accession>
<gene>
    <name evidence="10" type="primary">LOC106051715</name>
</gene>
<evidence type="ECO:0000256" key="3">
    <source>
        <dbReference type="ARBA" id="ARBA00022630"/>
    </source>
</evidence>
<reference evidence="10" key="1">
    <citation type="submission" date="2025-08" db="UniProtKB">
        <authorList>
            <consortium name="RefSeq"/>
        </authorList>
    </citation>
    <scope>IDENTIFICATION</scope>
</reference>
<dbReference type="Pfam" id="PF00732">
    <property type="entry name" value="GMC_oxred_N"/>
    <property type="match status" value="2"/>
</dbReference>
<dbReference type="InterPro" id="IPR036188">
    <property type="entry name" value="FAD/NAD-bd_sf"/>
</dbReference>
<dbReference type="PROSITE" id="PS00624">
    <property type="entry name" value="GMC_OXRED_2"/>
    <property type="match status" value="2"/>
</dbReference>
<keyword evidence="4 5" id="KW-0274">FAD</keyword>